<reference evidence="6 7" key="1">
    <citation type="submission" date="2017-01" db="EMBL/GenBank/DDBJ databases">
        <title>Novel large sulfur bacteria in the metagenomes of groundwater-fed chemosynthetic microbial mats in the Lake Huron basin.</title>
        <authorList>
            <person name="Sharrar A.M."/>
            <person name="Flood B.E."/>
            <person name="Bailey J.V."/>
            <person name="Jones D.S."/>
            <person name="Biddanda B."/>
            <person name="Ruberg S.A."/>
            <person name="Marcus D.N."/>
            <person name="Dick G.J."/>
        </authorList>
    </citation>
    <scope>NUCLEOTIDE SEQUENCE [LARGE SCALE GENOMIC DNA]</scope>
    <source>
        <strain evidence="6">A8</strain>
    </source>
</reference>
<evidence type="ECO:0000256" key="5">
    <source>
        <dbReference type="ARBA" id="ARBA00023315"/>
    </source>
</evidence>
<keyword evidence="2" id="KW-0441">Lipid A biosynthesis</keyword>
<feature type="non-terminal residue" evidence="6">
    <location>
        <position position="1"/>
    </location>
</feature>
<accession>A0A1Y1Q8A4</accession>
<keyword evidence="4" id="KW-0443">Lipid metabolism</keyword>
<name>A0A1Y1Q8A4_9GAMM</name>
<dbReference type="PANTHER" id="PTHR43378">
    <property type="entry name" value="UDP-3-O-ACYLGLUCOSAMINE N-ACYLTRANSFERASE"/>
    <property type="match status" value="1"/>
</dbReference>
<dbReference type="EMBL" id="MTEJ01000702">
    <property type="protein sequence ID" value="OQW99316.1"/>
    <property type="molecule type" value="Genomic_DNA"/>
</dbReference>
<dbReference type="SUPFAM" id="SSF51161">
    <property type="entry name" value="Trimeric LpxA-like enzymes"/>
    <property type="match status" value="1"/>
</dbReference>
<dbReference type="InterPro" id="IPR001451">
    <property type="entry name" value="Hexapep"/>
</dbReference>
<dbReference type="Pfam" id="PF00132">
    <property type="entry name" value="Hexapep"/>
    <property type="match status" value="1"/>
</dbReference>
<dbReference type="Gene3D" id="1.20.5.170">
    <property type="match status" value="1"/>
</dbReference>
<dbReference type="GO" id="GO:0009245">
    <property type="term" value="P:lipid A biosynthetic process"/>
    <property type="evidence" value="ECO:0007669"/>
    <property type="project" value="UniProtKB-KW"/>
</dbReference>
<keyword evidence="5 6" id="KW-0012">Acyltransferase</keyword>
<evidence type="ECO:0000256" key="4">
    <source>
        <dbReference type="ARBA" id="ARBA00023098"/>
    </source>
</evidence>
<dbReference type="Proteomes" id="UP000192491">
    <property type="component" value="Unassembled WGS sequence"/>
</dbReference>
<dbReference type="NCBIfam" id="NF002060">
    <property type="entry name" value="PRK00892.1"/>
    <property type="match status" value="1"/>
</dbReference>
<dbReference type="PANTHER" id="PTHR43378:SF2">
    <property type="entry name" value="UDP-3-O-ACYLGLUCOSAMINE N-ACYLTRANSFERASE 1, MITOCHONDRIAL-RELATED"/>
    <property type="match status" value="1"/>
</dbReference>
<gene>
    <name evidence="6" type="ORF">BWK73_50670</name>
</gene>
<dbReference type="InterPro" id="IPR007691">
    <property type="entry name" value="LpxD"/>
</dbReference>
<dbReference type="InterPro" id="IPR011004">
    <property type="entry name" value="Trimer_LpxA-like_sf"/>
</dbReference>
<evidence type="ECO:0000256" key="1">
    <source>
        <dbReference type="ARBA" id="ARBA00022516"/>
    </source>
</evidence>
<dbReference type="eggNOG" id="COG1044">
    <property type="taxonomic scope" value="Bacteria"/>
</dbReference>
<evidence type="ECO:0000256" key="3">
    <source>
        <dbReference type="ARBA" id="ARBA00022679"/>
    </source>
</evidence>
<keyword evidence="1" id="KW-0444">Lipid biosynthesis</keyword>
<dbReference type="GO" id="GO:0016410">
    <property type="term" value="F:N-acyltransferase activity"/>
    <property type="evidence" value="ECO:0007669"/>
    <property type="project" value="InterPro"/>
</dbReference>
<proteinExistence type="predicted"/>
<organism evidence="6 7">
    <name type="scientific">Thiothrix lacustris</name>
    <dbReference type="NCBI Taxonomy" id="525917"/>
    <lineage>
        <taxon>Bacteria</taxon>
        <taxon>Pseudomonadati</taxon>
        <taxon>Pseudomonadota</taxon>
        <taxon>Gammaproteobacteria</taxon>
        <taxon>Thiotrichales</taxon>
        <taxon>Thiotrichaceae</taxon>
        <taxon>Thiothrix</taxon>
    </lineage>
</organism>
<comment type="caution">
    <text evidence="6">The sequence shown here is derived from an EMBL/GenBank/DDBJ whole genome shotgun (WGS) entry which is preliminary data.</text>
</comment>
<dbReference type="GO" id="GO:0016020">
    <property type="term" value="C:membrane"/>
    <property type="evidence" value="ECO:0007669"/>
    <property type="project" value="GOC"/>
</dbReference>
<dbReference type="CDD" id="cd03352">
    <property type="entry name" value="LbH_LpxD"/>
    <property type="match status" value="1"/>
</dbReference>
<keyword evidence="3 6" id="KW-0808">Transferase</keyword>
<sequence>DRKTWFKIPQVGNVVLGDDVEIGANTTIDRAALGSTLIGNGVKLDNLIQIGHNTQIGDYTAIAACTAVAGSVHIGKHCQIAGMCAIAGHLSIADNVVVTGTSMVSHSITKPGVYSSGTTIEENAVWRKNAVRFNQLDTLARRLQALEKQLAALQEKGSS</sequence>
<dbReference type="Gene3D" id="2.160.10.10">
    <property type="entry name" value="Hexapeptide repeat proteins"/>
    <property type="match status" value="1"/>
</dbReference>
<dbReference type="AlphaFoldDB" id="A0A1Y1Q8A4"/>
<evidence type="ECO:0000313" key="7">
    <source>
        <dbReference type="Proteomes" id="UP000192491"/>
    </source>
</evidence>
<evidence type="ECO:0000313" key="6">
    <source>
        <dbReference type="EMBL" id="OQW99316.1"/>
    </source>
</evidence>
<evidence type="ECO:0000256" key="2">
    <source>
        <dbReference type="ARBA" id="ARBA00022556"/>
    </source>
</evidence>
<protein>
    <submittedName>
        <fullName evidence="6">UDP-3-O-(3-hydroxymyristoyl)glucosamine N-acyltransferase</fullName>
    </submittedName>
</protein>